<sequence>MRLPPRPLTRAALTTCALACTPLAPLACTDDGGEADGGVDEIGATEGESAEDESTGESGTEAGTTTEEGESESTSEGESADADTSSEGSESADDTTTGEDPGFGPWCDPPPECDEPSPPAPPELDWEHFSSSVIVLSGDPNHRFRDMFYVPGETPWLMAKFTYGLIDKDLEDERVDVYLLRDCEGPWELLGEAWTTEEGDHPTVEGVEDSGGWVYFEVPADAELALGRHRVHMVVRGDQTSVEGFIEVVEPGTPLFLSDVDGTLTTFETEEFVDLLLDTTPDAHPFAAANLQVLQDKGYHAMYLTARPEWLVDRTREFVEERGFPPGIIHTTLNTTGALGGEAEDYKTDEFAMLEAKGLVPTYVFGNTESDAAAYENAGIEPLEHRIFYQYDDVHGGRTIQSYGELSDEFDGLADLCE</sequence>
<dbReference type="eggNOG" id="COG5083">
    <property type="taxonomic scope" value="Bacteria"/>
</dbReference>
<reference evidence="4 5" key="1">
    <citation type="submission" date="2007-06" db="EMBL/GenBank/DDBJ databases">
        <authorList>
            <person name="Shimkets L."/>
            <person name="Ferriera S."/>
            <person name="Johnson J."/>
            <person name="Kravitz S."/>
            <person name="Beeson K."/>
            <person name="Sutton G."/>
            <person name="Rogers Y.-H."/>
            <person name="Friedman R."/>
            <person name="Frazier M."/>
            <person name="Venter J.C."/>
        </authorList>
    </citation>
    <scope>NUCLEOTIDE SEQUENCE [LARGE SCALE GENOMIC DNA]</scope>
    <source>
        <strain evidence="4 5">SIR-1</strain>
    </source>
</reference>
<dbReference type="InterPro" id="IPR001666">
    <property type="entry name" value="PI_transfer"/>
</dbReference>
<dbReference type="Gene3D" id="3.40.50.1000">
    <property type="entry name" value="HAD superfamily/HAD-like"/>
    <property type="match status" value="1"/>
</dbReference>
<dbReference type="GO" id="GO:0008526">
    <property type="term" value="F:phosphatidylinositol transfer activity"/>
    <property type="evidence" value="ECO:0007669"/>
    <property type="project" value="TreeGrafter"/>
</dbReference>
<dbReference type="GO" id="GO:0035091">
    <property type="term" value="F:phosphatidylinositol binding"/>
    <property type="evidence" value="ECO:0007669"/>
    <property type="project" value="TreeGrafter"/>
</dbReference>
<name>A6G1U7_9BACT</name>
<proteinExistence type="predicted"/>
<feature type="domain" description="LNS2/PITP" evidence="3">
    <location>
        <begin position="255"/>
        <end position="409"/>
    </location>
</feature>
<feature type="chain" id="PRO_5002693555" description="LNS2/PITP domain-containing protein" evidence="2">
    <location>
        <begin position="28"/>
        <end position="418"/>
    </location>
</feature>
<evidence type="ECO:0000259" key="3">
    <source>
        <dbReference type="SMART" id="SM00775"/>
    </source>
</evidence>
<dbReference type="STRING" id="391625.PPSIR1_35842"/>
<dbReference type="InterPro" id="IPR036412">
    <property type="entry name" value="HAD-like_sf"/>
</dbReference>
<keyword evidence="5" id="KW-1185">Reference proteome</keyword>
<dbReference type="PANTHER" id="PTHR10658">
    <property type="entry name" value="PHOSPHATIDYLINOSITOL TRANSFER PROTEIN"/>
    <property type="match status" value="1"/>
</dbReference>
<dbReference type="SMART" id="SM00775">
    <property type="entry name" value="LNS2"/>
    <property type="match status" value="1"/>
</dbReference>
<evidence type="ECO:0000256" key="2">
    <source>
        <dbReference type="SAM" id="SignalP"/>
    </source>
</evidence>
<dbReference type="RefSeq" id="WP_006970696.1">
    <property type="nucleotide sequence ID" value="NZ_ABCS01000013.1"/>
</dbReference>
<feature type="compositionally biased region" description="Acidic residues" evidence="1">
    <location>
        <begin position="67"/>
        <end position="81"/>
    </location>
</feature>
<dbReference type="InterPro" id="IPR023214">
    <property type="entry name" value="HAD_sf"/>
</dbReference>
<evidence type="ECO:0000313" key="5">
    <source>
        <dbReference type="Proteomes" id="UP000005801"/>
    </source>
</evidence>
<dbReference type="AlphaFoldDB" id="A6G1U7"/>
<organism evidence="4 5">
    <name type="scientific">Plesiocystis pacifica SIR-1</name>
    <dbReference type="NCBI Taxonomy" id="391625"/>
    <lineage>
        <taxon>Bacteria</taxon>
        <taxon>Pseudomonadati</taxon>
        <taxon>Myxococcota</taxon>
        <taxon>Polyangia</taxon>
        <taxon>Nannocystales</taxon>
        <taxon>Nannocystaceae</taxon>
        <taxon>Plesiocystis</taxon>
    </lineage>
</organism>
<dbReference type="InterPro" id="IPR031315">
    <property type="entry name" value="LNS2/PITP"/>
</dbReference>
<dbReference type="SUPFAM" id="SSF56784">
    <property type="entry name" value="HAD-like"/>
    <property type="match status" value="1"/>
</dbReference>
<dbReference type="PANTHER" id="PTHR10658:SF11">
    <property type="entry name" value="VIBRATOR, ISOFORM B"/>
    <property type="match status" value="1"/>
</dbReference>
<dbReference type="EMBL" id="ABCS01000013">
    <property type="protein sequence ID" value="EDM80137.1"/>
    <property type="molecule type" value="Genomic_DNA"/>
</dbReference>
<accession>A6G1U7</accession>
<evidence type="ECO:0000256" key="1">
    <source>
        <dbReference type="SAM" id="MobiDB-lite"/>
    </source>
</evidence>
<dbReference type="GO" id="GO:0005737">
    <property type="term" value="C:cytoplasm"/>
    <property type="evidence" value="ECO:0007669"/>
    <property type="project" value="TreeGrafter"/>
</dbReference>
<feature type="signal peptide" evidence="2">
    <location>
        <begin position="1"/>
        <end position="27"/>
    </location>
</feature>
<dbReference type="Pfam" id="PF24694">
    <property type="entry name" value="LNS2_PITM1-3"/>
    <property type="match status" value="1"/>
</dbReference>
<comment type="caution">
    <text evidence="4">The sequence shown here is derived from an EMBL/GenBank/DDBJ whole genome shotgun (WGS) entry which is preliminary data.</text>
</comment>
<dbReference type="OrthoDB" id="9154097at2"/>
<keyword evidence="2" id="KW-0732">Signal</keyword>
<dbReference type="CDD" id="cd01427">
    <property type="entry name" value="HAD_like"/>
    <property type="match status" value="1"/>
</dbReference>
<protein>
    <recommendedName>
        <fullName evidence="3">LNS2/PITP domain-containing protein</fullName>
    </recommendedName>
</protein>
<dbReference type="Pfam" id="PF24695">
    <property type="entry name" value="PITM1-3"/>
    <property type="match status" value="1"/>
</dbReference>
<feature type="region of interest" description="Disordered" evidence="1">
    <location>
        <begin position="25"/>
        <end position="125"/>
    </location>
</feature>
<feature type="compositionally biased region" description="Low complexity" evidence="1">
    <location>
        <begin position="56"/>
        <end position="66"/>
    </location>
</feature>
<dbReference type="Proteomes" id="UP000005801">
    <property type="component" value="Unassembled WGS sequence"/>
</dbReference>
<gene>
    <name evidence="4" type="ORF">PPSIR1_35842</name>
</gene>
<dbReference type="GO" id="GO:0008525">
    <property type="term" value="F:phosphatidylcholine transporter activity"/>
    <property type="evidence" value="ECO:0007669"/>
    <property type="project" value="TreeGrafter"/>
</dbReference>
<dbReference type="GO" id="GO:0031210">
    <property type="term" value="F:phosphatidylcholine binding"/>
    <property type="evidence" value="ECO:0007669"/>
    <property type="project" value="TreeGrafter"/>
</dbReference>
<evidence type="ECO:0000313" key="4">
    <source>
        <dbReference type="EMBL" id="EDM80137.1"/>
    </source>
</evidence>